<dbReference type="InterPro" id="IPR004314">
    <property type="entry name" value="Neprosin"/>
</dbReference>
<gene>
    <name evidence="3" type="ORF">ACH5RR_000593</name>
</gene>
<dbReference type="PANTHER" id="PTHR31589">
    <property type="entry name" value="PROTEIN, PUTATIVE (DUF239)-RELATED-RELATED"/>
    <property type="match status" value="1"/>
</dbReference>
<feature type="chain" id="PRO_5044894239" description="Neprosin PEP catalytic domain-containing protein" evidence="1">
    <location>
        <begin position="22"/>
        <end position="799"/>
    </location>
</feature>
<reference evidence="3 4" key="1">
    <citation type="submission" date="2024-11" db="EMBL/GenBank/DDBJ databases">
        <title>A near-complete genome assembly of Cinchona calisaya.</title>
        <authorList>
            <person name="Lian D.C."/>
            <person name="Zhao X.W."/>
            <person name="Wei L."/>
        </authorList>
    </citation>
    <scope>NUCLEOTIDE SEQUENCE [LARGE SCALE GENOMIC DNA]</scope>
    <source>
        <tissue evidence="3">Nenye</tissue>
    </source>
</reference>
<dbReference type="InterPro" id="IPR025521">
    <property type="entry name" value="Neprosin_propep"/>
</dbReference>
<dbReference type="AlphaFoldDB" id="A0ABD3B108"/>
<protein>
    <recommendedName>
        <fullName evidence="2">Neprosin PEP catalytic domain-containing protein</fullName>
    </recommendedName>
</protein>
<dbReference type="PANTHER" id="PTHR31589:SF220">
    <property type="entry name" value="NEPROSIN DOMAIN-CONTAINING PROTEIN"/>
    <property type="match status" value="1"/>
</dbReference>
<comment type="caution">
    <text evidence="3">The sequence shown here is derived from an EMBL/GenBank/DDBJ whole genome shotgun (WGS) entry which is preliminary data.</text>
</comment>
<dbReference type="InterPro" id="IPR053168">
    <property type="entry name" value="Glutamic_endopeptidase"/>
</dbReference>
<sequence length="799" mass="89234">MIVKGFCSFIFLMITMALCDASSSRFGILDQNLSVKKDSRLLNRTPVKSIQSKDGDIIDCVRISHQPAFDHPLLKDHKIQTRPSFHPEGLFSESKSSNNKDIKNSIPQLWHLNGRCPDKTIPIKRTKQEDILRASSIQSFGKKESITNPSSIHTELTATATEDLQESATAFVRGDEYYGAKAIINVWEPQVQVPGEFSSSEIWIAAGSFDSNLNSILAGWHVLPRLYGDNNTRLFIYWTRDNFQSTGCYNLLCSGFVQTSNEVALGATISPLSTFFGTQFVITILIWKDSKQDVWWLQYGNDTLVGYWPASLFTHLATNASLIEWGGQVFNLESENGLHTTTQMGSGHFPEEGLGGASFLRNLQVGLTAIEIVVCPGRLRVSAHCLDWIIRPDRPRLVGLAKLRPLDFAECRNVPRYFAKGKFQNVIHGTFPSPLKRSPNSLDGDMIDCILVSHQPAFDHPSLKNHTIQMKPNYYPEELIGVGKFNSSPHSKDGTTKPITQLWHLNGRCPNGTVPVRRTKKKDIMRANSINSFGKKKQKIFSQLPLVASASLNSPTHEYAYVTTESNEYYGGKATISVWNPQVMDPHELSLSQIWVVGGPDSSVNTIEAGWMVSPNRFGDSNTRLFIYWTSDGYQHTGCYNLDCPGFVQTNNNIALGGSINDDDSQFEITILVWKDPEKELWWLKYGTEILGYWPASLFQYLTNSASLIRWGGEVTNSKLDGQHTTTQMGSGQFAEEGENAASYFRNLQVVDGSNNLRPPGVIKAIAEQPNCYNVLLQNDNDGGYYFFYGGPGRNPNCP</sequence>
<proteinExistence type="predicted"/>
<accession>A0ABD3B108</accession>
<evidence type="ECO:0000313" key="3">
    <source>
        <dbReference type="EMBL" id="KAL3537227.1"/>
    </source>
</evidence>
<evidence type="ECO:0000256" key="1">
    <source>
        <dbReference type="SAM" id="SignalP"/>
    </source>
</evidence>
<feature type="domain" description="Neprosin PEP catalytic" evidence="2">
    <location>
        <begin position="158"/>
        <end position="412"/>
    </location>
</feature>
<name>A0ABD3B108_9GENT</name>
<dbReference type="EMBL" id="JBJUIK010000001">
    <property type="protein sequence ID" value="KAL3537227.1"/>
    <property type="molecule type" value="Genomic_DNA"/>
</dbReference>
<keyword evidence="4" id="KW-1185">Reference proteome</keyword>
<keyword evidence="1" id="KW-0732">Signal</keyword>
<dbReference type="Pfam" id="PF03080">
    <property type="entry name" value="Neprosin"/>
    <property type="match status" value="2"/>
</dbReference>
<evidence type="ECO:0000313" key="4">
    <source>
        <dbReference type="Proteomes" id="UP001630127"/>
    </source>
</evidence>
<dbReference type="Proteomes" id="UP001630127">
    <property type="component" value="Unassembled WGS sequence"/>
</dbReference>
<feature type="signal peptide" evidence="1">
    <location>
        <begin position="1"/>
        <end position="21"/>
    </location>
</feature>
<dbReference type="PROSITE" id="PS52045">
    <property type="entry name" value="NEPROSIN_PEP_CD"/>
    <property type="match status" value="2"/>
</dbReference>
<dbReference type="Gene3D" id="3.90.1320.10">
    <property type="entry name" value="Outer-capsid protein sigma 3, large lobe"/>
    <property type="match status" value="2"/>
</dbReference>
<dbReference type="Pfam" id="PF14365">
    <property type="entry name" value="Neprosin_AP"/>
    <property type="match status" value="2"/>
</dbReference>
<evidence type="ECO:0000259" key="2">
    <source>
        <dbReference type="PROSITE" id="PS52045"/>
    </source>
</evidence>
<feature type="domain" description="Neprosin PEP catalytic" evidence="2">
    <location>
        <begin position="551"/>
        <end position="799"/>
    </location>
</feature>
<organism evidence="3 4">
    <name type="scientific">Cinchona calisaya</name>
    <dbReference type="NCBI Taxonomy" id="153742"/>
    <lineage>
        <taxon>Eukaryota</taxon>
        <taxon>Viridiplantae</taxon>
        <taxon>Streptophyta</taxon>
        <taxon>Embryophyta</taxon>
        <taxon>Tracheophyta</taxon>
        <taxon>Spermatophyta</taxon>
        <taxon>Magnoliopsida</taxon>
        <taxon>eudicotyledons</taxon>
        <taxon>Gunneridae</taxon>
        <taxon>Pentapetalae</taxon>
        <taxon>asterids</taxon>
        <taxon>lamiids</taxon>
        <taxon>Gentianales</taxon>
        <taxon>Rubiaceae</taxon>
        <taxon>Cinchonoideae</taxon>
        <taxon>Cinchoneae</taxon>
        <taxon>Cinchona</taxon>
    </lineage>
</organism>